<dbReference type="InterPro" id="IPR009361">
    <property type="entry name" value="Zw10_N"/>
</dbReference>
<dbReference type="GO" id="GO:0007094">
    <property type="term" value="P:mitotic spindle assembly checkpoint signaling"/>
    <property type="evidence" value="ECO:0007669"/>
    <property type="project" value="TreeGrafter"/>
</dbReference>
<dbReference type="GeneID" id="108085768"/>
<organism evidence="15 16">
    <name type="scientific">Drosophila kikkawai</name>
    <name type="common">Fruit fly</name>
    <dbReference type="NCBI Taxonomy" id="30033"/>
    <lineage>
        <taxon>Eukaryota</taxon>
        <taxon>Metazoa</taxon>
        <taxon>Ecdysozoa</taxon>
        <taxon>Arthropoda</taxon>
        <taxon>Hexapoda</taxon>
        <taxon>Insecta</taxon>
        <taxon>Pterygota</taxon>
        <taxon>Neoptera</taxon>
        <taxon>Endopterygota</taxon>
        <taxon>Diptera</taxon>
        <taxon>Brachycera</taxon>
        <taxon>Muscomorpha</taxon>
        <taxon>Ephydroidea</taxon>
        <taxon>Drosophilidae</taxon>
        <taxon>Drosophila</taxon>
        <taxon>Sophophora</taxon>
    </lineage>
</organism>
<reference evidence="16" key="1">
    <citation type="submission" date="2025-08" db="UniProtKB">
        <authorList>
            <consortium name="RefSeq"/>
        </authorList>
    </citation>
    <scope>IDENTIFICATION</scope>
    <source>
        <strain evidence="16">14028-0561.14</strain>
        <tissue evidence="16">Whole fly</tissue>
    </source>
</reference>
<proteinExistence type="inferred from homology"/>
<dbReference type="GO" id="GO:0051321">
    <property type="term" value="P:meiotic cell cycle"/>
    <property type="evidence" value="ECO:0007669"/>
    <property type="project" value="UniProtKB-KW"/>
</dbReference>
<sequence length="718" mass="81706">MAGINELQQVLGLGNGFNSMDATKSTILDVLTRTERLQVNIRRHIDDNYTEFMPNHTTPGIFLDQIGSLKREIGDLLGKGASEGLEALEEANAKMAASRRELREVLLGLEVSDHILKVDEVFHSMEDAKSCNDYMLLQDLLSRLRGLIYGDELAAAAAATSSPEVRRIFQELECTETMKVKYLVQAHLLQQNLQERFDRLVHLQCKSFPTSRCVTLQVSRDESQLQDIVQALFQKRYSPSRLCDFLLEKCIEPLILRPVMVEYSEATESTEGPGHDQLSLSYSTKEPSATQLRPNYKDVLSHFRLLFQTLGGINVSVSSDQHVFGIIGEHVKDRMLKLLVDECLKPAVPETVEEYQSSTLCEDVTNFEHFLADVNVINPSQDGALAVFVEQYPTHYRNRLFRRVLETAREIIQRDLQDMMLVAPNNGPTEVAANPLLFHRCTISKSAHDYVKLMERILRQHSSAESEVADPLCDINASLLQIYIDQVPLVHRKLLESIPQQSALFHNNCMFLTHWVAQQASRDFKSLPALTKSLQATGERYLRVQINYQISILKEIMEGFEFENQHTLGTGPLKMVRQCLRQLDLLKNVWANVLAETVYNTTFCELINALAEELIRRVFTLRDISATMATELSDLIDVVLERGPTLFHEPHQVLQVRLWMKLQQLKTIMNASLKEITELWCNGAGPLTANYKSDEIRHLIRALFQDTNRRAQAMAKIS</sequence>
<dbReference type="GO" id="GO:0051301">
    <property type="term" value="P:cell division"/>
    <property type="evidence" value="ECO:0007669"/>
    <property type="project" value="UniProtKB-KW"/>
</dbReference>
<feature type="domain" description="ZW10 C-terminal helical" evidence="14">
    <location>
        <begin position="574"/>
        <end position="717"/>
    </location>
</feature>
<dbReference type="Gene3D" id="1.10.357.150">
    <property type="match status" value="1"/>
</dbReference>
<evidence type="ECO:0000256" key="7">
    <source>
        <dbReference type="ARBA" id="ARBA00022776"/>
    </source>
</evidence>
<evidence type="ECO:0000259" key="12">
    <source>
        <dbReference type="Pfam" id="PF20665"/>
    </source>
</evidence>
<evidence type="ECO:0000259" key="11">
    <source>
        <dbReference type="Pfam" id="PF06248"/>
    </source>
</evidence>
<feature type="domain" description="Centromere/kinetochore protein zw10 N-terminal" evidence="11">
    <location>
        <begin position="31"/>
        <end position="121"/>
    </location>
</feature>
<dbReference type="AlphaFoldDB" id="A0A6P4JAV8"/>
<evidence type="ECO:0000256" key="4">
    <source>
        <dbReference type="ARBA" id="ARBA00022454"/>
    </source>
</evidence>
<dbReference type="GO" id="GO:1990423">
    <property type="term" value="C:RZZ complex"/>
    <property type="evidence" value="ECO:0007669"/>
    <property type="project" value="TreeGrafter"/>
</dbReference>
<evidence type="ECO:0000256" key="5">
    <source>
        <dbReference type="ARBA" id="ARBA00022490"/>
    </source>
</evidence>
<evidence type="ECO:0000259" key="13">
    <source>
        <dbReference type="Pfam" id="PF20666"/>
    </source>
</evidence>
<evidence type="ECO:0000256" key="3">
    <source>
        <dbReference type="ARBA" id="ARBA00006245"/>
    </source>
</evidence>
<keyword evidence="6" id="KW-0132">Cell division</keyword>
<dbReference type="GO" id="GO:0005737">
    <property type="term" value="C:cytoplasm"/>
    <property type="evidence" value="ECO:0007669"/>
    <property type="project" value="UniProtKB-SubCell"/>
</dbReference>
<keyword evidence="8" id="KW-0995">Kinetochore</keyword>
<gene>
    <name evidence="16" type="primary">Zw10</name>
</gene>
<name>A0A6P4JAV8_DROKI</name>
<dbReference type="RefSeq" id="XP_017038000.2">
    <property type="nucleotide sequence ID" value="XM_017182511.3"/>
</dbReference>
<evidence type="ECO:0000256" key="1">
    <source>
        <dbReference type="ARBA" id="ARBA00004496"/>
    </source>
</evidence>
<evidence type="ECO:0000313" key="15">
    <source>
        <dbReference type="Proteomes" id="UP001652661"/>
    </source>
</evidence>
<comment type="similarity">
    <text evidence="3">Belongs to the ZW10 family.</text>
</comment>
<evidence type="ECO:0000256" key="6">
    <source>
        <dbReference type="ARBA" id="ARBA00022618"/>
    </source>
</evidence>
<dbReference type="Pfam" id="PF20665">
    <property type="entry name" value="Zw10_middle"/>
    <property type="match status" value="1"/>
</dbReference>
<keyword evidence="15" id="KW-1185">Reference proteome</keyword>
<dbReference type="GO" id="GO:0006888">
    <property type="term" value="P:endoplasmic reticulum to Golgi vesicle-mediated transport"/>
    <property type="evidence" value="ECO:0007669"/>
    <property type="project" value="TreeGrafter"/>
</dbReference>
<keyword evidence="7" id="KW-0498">Mitosis</keyword>
<dbReference type="GO" id="GO:0005634">
    <property type="term" value="C:nucleus"/>
    <property type="evidence" value="ECO:0007669"/>
    <property type="project" value="UniProtKB-SubCell"/>
</dbReference>
<feature type="domain" description="Centromere/kinetochore protein zw10 C-terminal" evidence="13">
    <location>
        <begin position="437"/>
        <end position="555"/>
    </location>
</feature>
<evidence type="ECO:0000313" key="16">
    <source>
        <dbReference type="RefSeq" id="XP_017038000.2"/>
    </source>
</evidence>
<dbReference type="InterPro" id="IPR048344">
    <property type="entry name" value="Zw10_middle"/>
</dbReference>
<evidence type="ECO:0000259" key="14">
    <source>
        <dbReference type="Pfam" id="PF22766"/>
    </source>
</evidence>
<keyword evidence="9" id="KW-0131">Cell cycle</keyword>
<protein>
    <submittedName>
        <fullName evidence="16">Centromere/kinetochore protein zw10</fullName>
    </submittedName>
</protein>
<keyword evidence="4" id="KW-0158">Chromosome</keyword>
<dbReference type="InterPro" id="IPR046362">
    <property type="entry name" value="Zw10/DSL1_C_sf"/>
</dbReference>
<evidence type="ECO:0000256" key="8">
    <source>
        <dbReference type="ARBA" id="ARBA00022838"/>
    </source>
</evidence>
<dbReference type="OrthoDB" id="534815at2759"/>
<dbReference type="PANTHER" id="PTHR12205">
    <property type="entry name" value="CENTROMERE/KINETOCHORE PROTEIN ZW10"/>
    <property type="match status" value="1"/>
</dbReference>
<dbReference type="Pfam" id="PF22766">
    <property type="entry name" value="ZW10_C2"/>
    <property type="match status" value="1"/>
</dbReference>
<dbReference type="Pfam" id="PF06248">
    <property type="entry name" value="Zw10_N"/>
    <property type="match status" value="1"/>
</dbReference>
<evidence type="ECO:0000256" key="10">
    <source>
        <dbReference type="ARBA" id="ARBA00023328"/>
    </source>
</evidence>
<keyword evidence="10" id="KW-0137">Centromere</keyword>
<dbReference type="InterPro" id="IPR055148">
    <property type="entry name" value="ZW10_C_2"/>
</dbReference>
<dbReference type="Proteomes" id="UP001652661">
    <property type="component" value="Chromosome X"/>
</dbReference>
<evidence type="ECO:0000256" key="9">
    <source>
        <dbReference type="ARBA" id="ARBA00023306"/>
    </source>
</evidence>
<accession>A0A6P4JAV8</accession>
<comment type="subcellular location">
    <subcellularLocation>
        <location evidence="2">Chromosome</location>
        <location evidence="2">Centromere</location>
        <location evidence="2">Kinetochore</location>
    </subcellularLocation>
    <subcellularLocation>
        <location evidence="1">Cytoplasm</location>
    </subcellularLocation>
</comment>
<keyword evidence="5" id="KW-0963">Cytoplasm</keyword>
<feature type="domain" description="Centromere/kinetochore protein zw10 middle" evidence="12">
    <location>
        <begin position="193"/>
        <end position="412"/>
    </location>
</feature>
<evidence type="ECO:0000256" key="2">
    <source>
        <dbReference type="ARBA" id="ARBA00004629"/>
    </source>
</evidence>
<dbReference type="InterPro" id="IPR048343">
    <property type="entry name" value="ZW10_C"/>
</dbReference>
<dbReference type="Pfam" id="PF20666">
    <property type="entry name" value="ZW10_C"/>
    <property type="match status" value="1"/>
</dbReference>
<dbReference type="PANTHER" id="PTHR12205:SF0">
    <property type="entry name" value="CENTROMERE_KINETOCHORE PROTEIN ZW10 HOMOLOG"/>
    <property type="match status" value="1"/>
</dbReference>